<accession>A0A7K3W101</accession>
<keyword evidence="4" id="KW-1185">Reference proteome</keyword>
<evidence type="ECO:0000313" key="4">
    <source>
        <dbReference type="Proteomes" id="UP000470246"/>
    </source>
</evidence>
<dbReference type="EMBL" id="JAAGWF010000010">
    <property type="protein sequence ID" value="NEK58535.1"/>
    <property type="molecule type" value="Genomic_DNA"/>
</dbReference>
<organism evidence="3 4">
    <name type="scientific">Geodermatophilus sabuli</name>
    <dbReference type="NCBI Taxonomy" id="1564158"/>
    <lineage>
        <taxon>Bacteria</taxon>
        <taxon>Bacillati</taxon>
        <taxon>Actinomycetota</taxon>
        <taxon>Actinomycetes</taxon>
        <taxon>Geodermatophilales</taxon>
        <taxon>Geodermatophilaceae</taxon>
        <taxon>Geodermatophilus</taxon>
    </lineage>
</organism>
<feature type="transmembrane region" description="Helical" evidence="2">
    <location>
        <begin position="61"/>
        <end position="80"/>
    </location>
</feature>
<keyword evidence="2" id="KW-1133">Transmembrane helix</keyword>
<gene>
    <name evidence="3" type="ORF">GCU56_11710</name>
</gene>
<feature type="transmembrane region" description="Helical" evidence="2">
    <location>
        <begin position="117"/>
        <end position="134"/>
    </location>
</feature>
<keyword evidence="2" id="KW-0812">Transmembrane</keyword>
<dbReference type="RefSeq" id="WP_163481889.1">
    <property type="nucleotide sequence ID" value="NZ_JAAGWF010000010.1"/>
</dbReference>
<reference evidence="3 4" key="1">
    <citation type="submission" date="2020-02" db="EMBL/GenBank/DDBJ databases">
        <title>Geodermatophilus sabuli CPCC 205279 I12A-02694.</title>
        <authorList>
            <person name="Jiang Z."/>
        </authorList>
    </citation>
    <scope>NUCLEOTIDE SEQUENCE [LARGE SCALE GENOMIC DNA]</scope>
    <source>
        <strain evidence="3 4">I12A-02694</strain>
    </source>
</reference>
<evidence type="ECO:0000256" key="2">
    <source>
        <dbReference type="SAM" id="Phobius"/>
    </source>
</evidence>
<proteinExistence type="predicted"/>
<keyword evidence="2" id="KW-0472">Membrane</keyword>
<feature type="transmembrane region" description="Helical" evidence="2">
    <location>
        <begin position="21"/>
        <end position="49"/>
    </location>
</feature>
<dbReference type="AlphaFoldDB" id="A0A7K3W101"/>
<evidence type="ECO:0000313" key="3">
    <source>
        <dbReference type="EMBL" id="NEK58535.1"/>
    </source>
</evidence>
<name>A0A7K3W101_9ACTN</name>
<evidence type="ECO:0000256" key="1">
    <source>
        <dbReference type="SAM" id="MobiDB-lite"/>
    </source>
</evidence>
<dbReference type="Proteomes" id="UP000470246">
    <property type="component" value="Unassembled WGS sequence"/>
</dbReference>
<feature type="transmembrane region" description="Helical" evidence="2">
    <location>
        <begin position="85"/>
        <end position="105"/>
    </location>
</feature>
<feature type="region of interest" description="Disordered" evidence="1">
    <location>
        <begin position="1"/>
        <end position="20"/>
    </location>
</feature>
<sequence length="152" mass="15879">MPPPTRRAGRPSDTAPPDPRMPVPAIAAAVLGIAGAMPPAFLAVIAVALGGLSADSGPDPWTYLIVVAPVLQVWAALWLLIRRSWLFLVLAVLPVAVLTGAVIWAGAQAEDVGGSGWPLLLLVLPIAAAVLAQTPRVRRWVAGRPQRTRRAG</sequence>
<comment type="caution">
    <text evidence="3">The sequence shown here is derived from an EMBL/GenBank/DDBJ whole genome shotgun (WGS) entry which is preliminary data.</text>
</comment>
<protein>
    <submittedName>
        <fullName evidence="3">Uncharacterized protein</fullName>
    </submittedName>
</protein>